<evidence type="ECO:0000313" key="2">
    <source>
        <dbReference type="EMBL" id="KXZ46605.1"/>
    </source>
</evidence>
<dbReference type="OrthoDB" id="5682at2759"/>
<evidence type="ECO:0000313" key="3">
    <source>
        <dbReference type="Proteomes" id="UP000075714"/>
    </source>
</evidence>
<name>A0A150GAK9_GONPE</name>
<feature type="compositionally biased region" description="Low complexity" evidence="1">
    <location>
        <begin position="198"/>
        <end position="216"/>
    </location>
</feature>
<gene>
    <name evidence="2" type="ORF">GPECTOR_42g816</name>
</gene>
<reference evidence="3" key="1">
    <citation type="journal article" date="2016" name="Nat. Commun.">
        <title>The Gonium pectorale genome demonstrates co-option of cell cycle regulation during the evolution of multicellularity.</title>
        <authorList>
            <person name="Hanschen E.R."/>
            <person name="Marriage T.N."/>
            <person name="Ferris P.J."/>
            <person name="Hamaji T."/>
            <person name="Toyoda A."/>
            <person name="Fujiyama A."/>
            <person name="Neme R."/>
            <person name="Noguchi H."/>
            <person name="Minakuchi Y."/>
            <person name="Suzuki M."/>
            <person name="Kawai-Toyooka H."/>
            <person name="Smith D.R."/>
            <person name="Sparks H."/>
            <person name="Anderson J."/>
            <person name="Bakaric R."/>
            <person name="Luria V."/>
            <person name="Karger A."/>
            <person name="Kirschner M.W."/>
            <person name="Durand P.M."/>
            <person name="Michod R.E."/>
            <person name="Nozaki H."/>
            <person name="Olson B.J."/>
        </authorList>
    </citation>
    <scope>NUCLEOTIDE SEQUENCE [LARGE SCALE GENOMIC DNA]</scope>
    <source>
        <strain evidence="3">NIES-2863</strain>
    </source>
</reference>
<accession>A0A150GAK9</accession>
<sequence length="329" mass="35581">MLNPSALNPAPCACSFVRIQSTACEQQNLEALMCELDAHLLVSLALGHCCLVYDLGSRGRDGTPRALWYGLEFVRYTLTKLWLRKPCPAVLRGKNVARTFEAHIRGFKQSTTRRLQYYAKYIPPGLERLRLHGVFRPTLHDYDTAFYVALLHQRQLEGSRSNAPVAELGGTGILPPAVPPGAPTRQVAARSEATPVQAETLPAAERPAPALASSAAGIRKADLGPETARVRKGEEGREVGASLTQLASAAPAGRDGEAWTGRLLAEPTSDPQARLAYGEDGEAALARHGFRVFWRGLTPQEWTALAQQQDPQEHRPAVGTGAPRGDGAE</sequence>
<feature type="region of interest" description="Disordered" evidence="1">
    <location>
        <begin position="304"/>
        <end position="329"/>
    </location>
</feature>
<evidence type="ECO:0000256" key="1">
    <source>
        <dbReference type="SAM" id="MobiDB-lite"/>
    </source>
</evidence>
<comment type="caution">
    <text evidence="2">The sequence shown here is derived from an EMBL/GenBank/DDBJ whole genome shotgun (WGS) entry which is preliminary data.</text>
</comment>
<dbReference type="EMBL" id="LSYV01000043">
    <property type="protein sequence ID" value="KXZ46605.1"/>
    <property type="molecule type" value="Genomic_DNA"/>
</dbReference>
<protein>
    <submittedName>
        <fullName evidence="2">Uncharacterized protein</fullName>
    </submittedName>
</protein>
<feature type="compositionally biased region" description="Basic and acidic residues" evidence="1">
    <location>
        <begin position="219"/>
        <end position="238"/>
    </location>
</feature>
<keyword evidence="3" id="KW-1185">Reference proteome</keyword>
<dbReference type="Proteomes" id="UP000075714">
    <property type="component" value="Unassembled WGS sequence"/>
</dbReference>
<proteinExistence type="predicted"/>
<feature type="region of interest" description="Disordered" evidence="1">
    <location>
        <begin position="172"/>
        <end position="254"/>
    </location>
</feature>
<organism evidence="2 3">
    <name type="scientific">Gonium pectorale</name>
    <name type="common">Green alga</name>
    <dbReference type="NCBI Taxonomy" id="33097"/>
    <lineage>
        <taxon>Eukaryota</taxon>
        <taxon>Viridiplantae</taxon>
        <taxon>Chlorophyta</taxon>
        <taxon>core chlorophytes</taxon>
        <taxon>Chlorophyceae</taxon>
        <taxon>CS clade</taxon>
        <taxon>Chlamydomonadales</taxon>
        <taxon>Volvocaceae</taxon>
        <taxon>Gonium</taxon>
    </lineage>
</organism>
<dbReference type="AlphaFoldDB" id="A0A150GAK9"/>